<dbReference type="Gramene" id="TKW23688">
    <property type="protein sequence ID" value="TKW23688"/>
    <property type="gene ID" value="SEVIR_3G003200v2"/>
</dbReference>
<accession>A0A4U6V3R0</accession>
<dbReference type="AlphaFoldDB" id="A0A4U6V3R0"/>
<dbReference type="Proteomes" id="UP000298652">
    <property type="component" value="Chromosome 3"/>
</dbReference>
<dbReference type="EMBL" id="CM016554">
    <property type="protein sequence ID" value="TKW23688.1"/>
    <property type="molecule type" value="Genomic_DNA"/>
</dbReference>
<keyword evidence="2" id="KW-1185">Reference proteome</keyword>
<organism evidence="1 2">
    <name type="scientific">Setaria viridis</name>
    <name type="common">Green bristlegrass</name>
    <name type="synonym">Setaria italica subsp. viridis</name>
    <dbReference type="NCBI Taxonomy" id="4556"/>
    <lineage>
        <taxon>Eukaryota</taxon>
        <taxon>Viridiplantae</taxon>
        <taxon>Streptophyta</taxon>
        <taxon>Embryophyta</taxon>
        <taxon>Tracheophyta</taxon>
        <taxon>Spermatophyta</taxon>
        <taxon>Magnoliopsida</taxon>
        <taxon>Liliopsida</taxon>
        <taxon>Poales</taxon>
        <taxon>Poaceae</taxon>
        <taxon>PACMAD clade</taxon>
        <taxon>Panicoideae</taxon>
        <taxon>Panicodae</taxon>
        <taxon>Paniceae</taxon>
        <taxon>Cenchrinae</taxon>
        <taxon>Setaria</taxon>
    </lineage>
</organism>
<sequence>MVLVVVVPVGRQDMRIVSLVWYWYGTVPQTLRRQGTTTTTPILYSTCHTPSAHHTGLDWTGPEWWWVVQSINQSSKQQQDQGRPTDWPSNSKATLLVLLLVIDRLTVNPSLFIGTCICIISISMYQPGHFRSLQ</sequence>
<reference evidence="1" key="1">
    <citation type="submission" date="2019-03" db="EMBL/GenBank/DDBJ databases">
        <title>WGS assembly of Setaria viridis.</title>
        <authorList>
            <person name="Huang P."/>
            <person name="Jenkins J."/>
            <person name="Grimwood J."/>
            <person name="Barry K."/>
            <person name="Healey A."/>
            <person name="Mamidi S."/>
            <person name="Sreedasyam A."/>
            <person name="Shu S."/>
            <person name="Feldman M."/>
            <person name="Wu J."/>
            <person name="Yu Y."/>
            <person name="Chen C."/>
            <person name="Johnson J."/>
            <person name="Rokhsar D."/>
            <person name="Baxter I."/>
            <person name="Schmutz J."/>
            <person name="Brutnell T."/>
            <person name="Kellogg E."/>
        </authorList>
    </citation>
    <scope>NUCLEOTIDE SEQUENCE [LARGE SCALE GENOMIC DNA]</scope>
</reference>
<gene>
    <name evidence="1" type="ORF">SEVIR_3G003200v2</name>
</gene>
<evidence type="ECO:0000313" key="1">
    <source>
        <dbReference type="EMBL" id="TKW23688.1"/>
    </source>
</evidence>
<protein>
    <submittedName>
        <fullName evidence="1">Uncharacterized protein</fullName>
    </submittedName>
</protein>
<name>A0A4U6V3R0_SETVI</name>
<proteinExistence type="predicted"/>
<evidence type="ECO:0000313" key="2">
    <source>
        <dbReference type="Proteomes" id="UP000298652"/>
    </source>
</evidence>